<dbReference type="Proteomes" id="UP000261560">
    <property type="component" value="Unplaced"/>
</dbReference>
<dbReference type="GO" id="GO:0042407">
    <property type="term" value="P:cristae formation"/>
    <property type="evidence" value="ECO:0007669"/>
    <property type="project" value="InterPro"/>
</dbReference>
<reference evidence="9" key="2">
    <citation type="submission" date="2025-09" db="UniProtKB">
        <authorList>
            <consortium name="Ensembl"/>
        </authorList>
    </citation>
    <scope>IDENTIFICATION</scope>
</reference>
<comment type="function">
    <text evidence="7">Component of the MICOS complex, a large protein complex of the mitochondrial inner membrane that plays crucial roles in the maintenance of crista junctions, inner membrane architecture, and formation of contact sites to the outer membrane.</text>
</comment>
<feature type="compositionally biased region" description="Acidic residues" evidence="8">
    <location>
        <begin position="446"/>
        <end position="456"/>
    </location>
</feature>
<keyword evidence="4" id="KW-1133">Transmembrane helix</keyword>
<evidence type="ECO:0000256" key="8">
    <source>
        <dbReference type="SAM" id="MobiDB-lite"/>
    </source>
</evidence>
<dbReference type="PaxDb" id="30732-ENSOMEP00000030203"/>
<feature type="compositionally biased region" description="Polar residues" evidence="8">
    <location>
        <begin position="310"/>
        <end position="325"/>
    </location>
</feature>
<sequence length="456" mass="48192">MEPVKKLMSSETDTRNGVYCSQPERYLKKKTRESCRFLINPLDGSSVLRFQQMEAARDLAEQKKKKEGGRRSAVMAAKVVKVAVPTVLGIASIRVYTVNGEPADGLVSRSKLNIYTPLPDSAPATFVAESPGLIERGVTVTRESVVPLVQAVKDACVFVKNGSVNIYHGGEDVYYYLIDPPPGFLPRFGTITMAGLLGMFLARKGSRFKRLAVPLGLMSAAASVCYPAQAVTALKVTGRKVYAAGRWSSAAASSLLASKKPVSTEILAPQPQAATEPNPSSSQSPAVTDVSPPAPDEPVAPVTTEEEPSEISTHQPPTEPSSASLGDSLPEETQPSPPTDESAAPARSEEGKQVSVESSVESTGSSQTENAPVESSIETSADDESTPPPAVTPSDVPSEPGVDSSEPVAELEPQQSPAQQPATENSTEGSSFKPDPALMDFGQSSPEDEDLYSTRS</sequence>
<keyword evidence="3" id="KW-0812">Transmembrane</keyword>
<dbReference type="Pfam" id="PF09769">
    <property type="entry name" value="ApoO"/>
    <property type="match status" value="1"/>
</dbReference>
<evidence type="ECO:0000256" key="4">
    <source>
        <dbReference type="ARBA" id="ARBA00022989"/>
    </source>
</evidence>
<reference evidence="9" key="1">
    <citation type="submission" date="2025-08" db="UniProtKB">
        <authorList>
            <consortium name="Ensembl"/>
        </authorList>
    </citation>
    <scope>IDENTIFICATION</scope>
</reference>
<keyword evidence="5 7" id="KW-0496">Mitochondrion</keyword>
<evidence type="ECO:0000256" key="2">
    <source>
        <dbReference type="ARBA" id="ARBA00010904"/>
    </source>
</evidence>
<keyword evidence="7" id="KW-0999">Mitochondrion inner membrane</keyword>
<dbReference type="GeneTree" id="ENSGT00530000063666"/>
<accession>A0A3B3DJB4</accession>
<dbReference type="PANTHER" id="PTHR14564">
    <property type="entry name" value="MICOS COMPLEX SUBUNIT MIC26 / MIC27 FAMILY MEMBER"/>
    <property type="match status" value="1"/>
</dbReference>
<dbReference type="AlphaFoldDB" id="A0A3B3DJB4"/>
<dbReference type="InterPro" id="IPR033182">
    <property type="entry name" value="MIC26/MIC27_animal"/>
</dbReference>
<proteinExistence type="inferred from homology"/>
<feature type="compositionally biased region" description="Low complexity" evidence="8">
    <location>
        <begin position="353"/>
        <end position="369"/>
    </location>
</feature>
<protein>
    <recommendedName>
        <fullName evidence="7">MICOS complex subunit</fullName>
    </recommendedName>
</protein>
<evidence type="ECO:0000313" key="10">
    <source>
        <dbReference type="Proteomes" id="UP000261560"/>
    </source>
</evidence>
<comment type="similarity">
    <text evidence="2">Belongs to the apolipoprotein O/MICOS complex subunit Mic27 family.</text>
</comment>
<evidence type="ECO:0000313" key="9">
    <source>
        <dbReference type="Ensembl" id="ENSOMEP00000030203.1"/>
    </source>
</evidence>
<feature type="region of interest" description="Disordered" evidence="8">
    <location>
        <begin position="269"/>
        <end position="456"/>
    </location>
</feature>
<comment type="subcellular location">
    <subcellularLocation>
        <location evidence="7">Mitochondrion inner membrane</location>
    </subcellularLocation>
    <subcellularLocation>
        <location evidence="1">Mitochondrion membrane</location>
    </subcellularLocation>
</comment>
<organism evidence="9 10">
    <name type="scientific">Oryzias melastigma</name>
    <name type="common">Marine medaka</name>
    <dbReference type="NCBI Taxonomy" id="30732"/>
    <lineage>
        <taxon>Eukaryota</taxon>
        <taxon>Metazoa</taxon>
        <taxon>Chordata</taxon>
        <taxon>Craniata</taxon>
        <taxon>Vertebrata</taxon>
        <taxon>Euteleostomi</taxon>
        <taxon>Actinopterygii</taxon>
        <taxon>Neopterygii</taxon>
        <taxon>Teleostei</taxon>
        <taxon>Neoteleostei</taxon>
        <taxon>Acanthomorphata</taxon>
        <taxon>Ovalentaria</taxon>
        <taxon>Atherinomorphae</taxon>
        <taxon>Beloniformes</taxon>
        <taxon>Adrianichthyidae</taxon>
        <taxon>Oryziinae</taxon>
        <taxon>Oryzias</taxon>
    </lineage>
</organism>
<evidence type="ECO:0000256" key="3">
    <source>
        <dbReference type="ARBA" id="ARBA00022692"/>
    </source>
</evidence>
<evidence type="ECO:0000256" key="5">
    <source>
        <dbReference type="ARBA" id="ARBA00023128"/>
    </source>
</evidence>
<dbReference type="OMA" id="GGEDIYH"/>
<feature type="compositionally biased region" description="Polar residues" evidence="8">
    <location>
        <begin position="272"/>
        <end position="286"/>
    </location>
</feature>
<comment type="subunit">
    <text evidence="7">Component of the mitochondrial contact site and cristae organizing system (MICOS) complex.</text>
</comment>
<keyword evidence="6" id="KW-0472">Membrane</keyword>
<keyword evidence="10" id="KW-1185">Reference proteome</keyword>
<name>A0A3B3DJB4_ORYME</name>
<dbReference type="Ensembl" id="ENSOMET00000032911.1">
    <property type="protein sequence ID" value="ENSOMEP00000030203.1"/>
    <property type="gene ID" value="ENSOMEG00000014333.1"/>
</dbReference>
<dbReference type="STRING" id="30732.ENSOMEP00000030203"/>
<feature type="compositionally biased region" description="Polar residues" evidence="8">
    <location>
        <begin position="413"/>
        <end position="430"/>
    </location>
</feature>
<evidence type="ECO:0000256" key="1">
    <source>
        <dbReference type="ARBA" id="ARBA00004325"/>
    </source>
</evidence>
<evidence type="ECO:0000256" key="6">
    <source>
        <dbReference type="ARBA" id="ARBA00023136"/>
    </source>
</evidence>
<dbReference type="InterPro" id="IPR019166">
    <property type="entry name" value="MIC26/MIC27"/>
</dbReference>
<dbReference type="GO" id="GO:0061617">
    <property type="term" value="C:MICOS complex"/>
    <property type="evidence" value="ECO:0007669"/>
    <property type="project" value="UniProtKB-UniRule"/>
</dbReference>
<evidence type="ECO:0000256" key="7">
    <source>
        <dbReference type="RuleBase" id="RU363021"/>
    </source>
</evidence>